<feature type="transmembrane region" description="Helical" evidence="10">
    <location>
        <begin position="286"/>
        <end position="305"/>
    </location>
</feature>
<evidence type="ECO:0000256" key="4">
    <source>
        <dbReference type="ARBA" id="ARBA00022692"/>
    </source>
</evidence>
<keyword evidence="6" id="KW-0915">Sodium</keyword>
<dbReference type="KEGG" id="srub:C2R22_11080"/>
<feature type="transmembrane region" description="Helical" evidence="10">
    <location>
        <begin position="317"/>
        <end position="339"/>
    </location>
</feature>
<gene>
    <name evidence="12" type="ORF">C2R22_11080</name>
</gene>
<keyword evidence="2" id="KW-0813">Transport</keyword>
<accession>A0A2I8VJL6</accession>
<comment type="subcellular location">
    <subcellularLocation>
        <location evidence="1">Membrane</location>
        <topology evidence="1">Multi-pass membrane protein</topology>
    </subcellularLocation>
</comment>
<feature type="domain" description="Cation/H+ exchanger transmembrane" evidence="11">
    <location>
        <begin position="20"/>
        <end position="400"/>
    </location>
</feature>
<evidence type="ECO:0000256" key="7">
    <source>
        <dbReference type="ARBA" id="ARBA00023065"/>
    </source>
</evidence>
<feature type="transmembrane region" description="Helical" evidence="10">
    <location>
        <begin position="42"/>
        <end position="63"/>
    </location>
</feature>
<organism evidence="12 13">
    <name type="scientific">Salinigranum rubrum</name>
    <dbReference type="NCBI Taxonomy" id="755307"/>
    <lineage>
        <taxon>Archaea</taxon>
        <taxon>Methanobacteriati</taxon>
        <taxon>Methanobacteriota</taxon>
        <taxon>Stenosarchaea group</taxon>
        <taxon>Halobacteria</taxon>
        <taxon>Halobacteriales</taxon>
        <taxon>Haloferacaceae</taxon>
        <taxon>Salinigranum</taxon>
    </lineage>
</organism>
<feature type="transmembrane region" description="Helical" evidence="10">
    <location>
        <begin position="201"/>
        <end position="221"/>
    </location>
</feature>
<feature type="transmembrane region" description="Helical" evidence="10">
    <location>
        <begin position="70"/>
        <end position="89"/>
    </location>
</feature>
<dbReference type="GeneID" id="35592641"/>
<dbReference type="Gene3D" id="1.20.1530.20">
    <property type="match status" value="1"/>
</dbReference>
<evidence type="ECO:0000256" key="1">
    <source>
        <dbReference type="ARBA" id="ARBA00004141"/>
    </source>
</evidence>
<protein>
    <submittedName>
        <fullName evidence="12">Cation:proton antiporter</fullName>
    </submittedName>
</protein>
<dbReference type="OrthoDB" id="12029at2157"/>
<dbReference type="GO" id="GO:0006814">
    <property type="term" value="P:sodium ion transport"/>
    <property type="evidence" value="ECO:0007669"/>
    <property type="project" value="UniProtKB-KW"/>
</dbReference>
<dbReference type="InterPro" id="IPR038770">
    <property type="entry name" value="Na+/solute_symporter_sf"/>
</dbReference>
<dbReference type="InterPro" id="IPR006153">
    <property type="entry name" value="Cation/H_exchanger_TM"/>
</dbReference>
<dbReference type="EMBL" id="CP026309">
    <property type="protein sequence ID" value="AUV82122.1"/>
    <property type="molecule type" value="Genomic_DNA"/>
</dbReference>
<evidence type="ECO:0000256" key="8">
    <source>
        <dbReference type="ARBA" id="ARBA00023136"/>
    </source>
</evidence>
<proteinExistence type="predicted"/>
<dbReference type="GO" id="GO:0015297">
    <property type="term" value="F:antiporter activity"/>
    <property type="evidence" value="ECO:0007669"/>
    <property type="project" value="UniProtKB-KW"/>
</dbReference>
<keyword evidence="7" id="KW-0406">Ion transport</keyword>
<dbReference type="PANTHER" id="PTHR43562">
    <property type="entry name" value="NAPA-TYPE SODIUM/HYDROGEN ANTIPORTER"/>
    <property type="match status" value="1"/>
</dbReference>
<feature type="transmembrane region" description="Helical" evidence="10">
    <location>
        <begin position="170"/>
        <end position="189"/>
    </location>
</feature>
<keyword evidence="4 10" id="KW-0812">Transmembrane</keyword>
<dbReference type="GO" id="GO:0016020">
    <property type="term" value="C:membrane"/>
    <property type="evidence" value="ECO:0007669"/>
    <property type="project" value="UniProtKB-SubCell"/>
</dbReference>
<dbReference type="Pfam" id="PF00999">
    <property type="entry name" value="Na_H_Exchanger"/>
    <property type="match status" value="1"/>
</dbReference>
<evidence type="ECO:0000256" key="6">
    <source>
        <dbReference type="ARBA" id="ARBA00023053"/>
    </source>
</evidence>
<keyword evidence="5 10" id="KW-1133">Transmembrane helix</keyword>
<feature type="transmembrane region" description="Helical" evidence="10">
    <location>
        <begin position="101"/>
        <end position="123"/>
    </location>
</feature>
<dbReference type="RefSeq" id="WP_103425811.1">
    <property type="nucleotide sequence ID" value="NZ_CP026309.1"/>
</dbReference>
<feature type="transmembrane region" description="Helical" evidence="10">
    <location>
        <begin position="241"/>
        <end position="274"/>
    </location>
</feature>
<evidence type="ECO:0000256" key="3">
    <source>
        <dbReference type="ARBA" id="ARBA00022449"/>
    </source>
</evidence>
<dbReference type="PANTHER" id="PTHR43562:SF3">
    <property type="entry name" value="SODIUM ION_PROTON EXCHANGER (EUROFUNG)"/>
    <property type="match status" value="1"/>
</dbReference>
<dbReference type="AlphaFoldDB" id="A0A2I8VJL6"/>
<evidence type="ECO:0000256" key="9">
    <source>
        <dbReference type="ARBA" id="ARBA00023201"/>
    </source>
</evidence>
<keyword evidence="9" id="KW-0739">Sodium transport</keyword>
<dbReference type="Proteomes" id="UP000236584">
    <property type="component" value="Chromosome"/>
</dbReference>
<evidence type="ECO:0000256" key="10">
    <source>
        <dbReference type="SAM" id="Phobius"/>
    </source>
</evidence>
<feature type="transmembrane region" description="Helical" evidence="10">
    <location>
        <begin position="380"/>
        <end position="400"/>
    </location>
</feature>
<evidence type="ECO:0000256" key="2">
    <source>
        <dbReference type="ARBA" id="ARBA00022448"/>
    </source>
</evidence>
<evidence type="ECO:0000256" key="5">
    <source>
        <dbReference type="ARBA" id="ARBA00022989"/>
    </source>
</evidence>
<evidence type="ECO:0000313" key="12">
    <source>
        <dbReference type="EMBL" id="AUV82122.1"/>
    </source>
</evidence>
<dbReference type="GO" id="GO:1902600">
    <property type="term" value="P:proton transmembrane transport"/>
    <property type="evidence" value="ECO:0007669"/>
    <property type="project" value="InterPro"/>
</dbReference>
<keyword evidence="3" id="KW-0050">Antiport</keyword>
<keyword evidence="13" id="KW-1185">Reference proteome</keyword>
<sequence>MVAETGNLLPFLAGLTLVLVVAHTLGAVADRLGFAPVVGELLTGLVLGPSLLGLVAPGLTSLLVPVPERLAALAALGLVLLLVLAGTEVDAAAVRRFVRPTVALATGAFVVPFLAGFALGWVLPARYLVTPAQRLPFSLFLATALSISAVPVAVRVLIDLDAMDRPVGQLTLTAAVVVDASGWLALTFVADFTRAGRFDAVGLGGTLVVLVGFVLFVVAVGPRVVDTLFDLTNHVRSPVLTGFSIVVVLGVGLAGSAVALELEAVLGAFLAGILVKRRLDGETERVFEMVTLGLFAPLFFATAGLQADLSGLLVPGTLLVTGLTLVVAVLGKFVGVAVGAAFTDLSRPETVCLAIGLNARGAMEIVVAALGLSIGILTPTVYVVVVLVAIATSVMTPPLLRRALARLPNPTA</sequence>
<reference evidence="12 13" key="1">
    <citation type="submission" date="2018-01" db="EMBL/GenBank/DDBJ databases">
        <title>Complete genome sequence of Salinigranum rubrum GX10T, an extremely halophilic archaeon isolated from a marine solar saltern.</title>
        <authorList>
            <person name="Han S."/>
        </authorList>
    </citation>
    <scope>NUCLEOTIDE SEQUENCE [LARGE SCALE GENOMIC DNA]</scope>
    <source>
        <strain evidence="12 13">GX10</strain>
    </source>
</reference>
<evidence type="ECO:0000259" key="11">
    <source>
        <dbReference type="Pfam" id="PF00999"/>
    </source>
</evidence>
<name>A0A2I8VJL6_9EURY</name>
<feature type="transmembrane region" description="Helical" evidence="10">
    <location>
        <begin position="135"/>
        <end position="158"/>
    </location>
</feature>
<keyword evidence="8 10" id="KW-0472">Membrane</keyword>
<evidence type="ECO:0000313" key="13">
    <source>
        <dbReference type="Proteomes" id="UP000236584"/>
    </source>
</evidence>